<protein>
    <submittedName>
        <fullName evidence="2">Esterase</fullName>
    </submittedName>
</protein>
<dbReference type="Pfam" id="PF20408">
    <property type="entry name" value="Abhydrolase_11"/>
    <property type="match status" value="1"/>
</dbReference>
<dbReference type="Gene3D" id="3.40.50.1820">
    <property type="entry name" value="alpha/beta hydrolase"/>
    <property type="match status" value="1"/>
</dbReference>
<dbReference type="SUPFAM" id="SSF53474">
    <property type="entry name" value="alpha/beta-Hydrolases"/>
    <property type="match status" value="1"/>
</dbReference>
<dbReference type="AlphaFoldDB" id="A0A1W6SS27"/>
<dbReference type="InterPro" id="IPR046879">
    <property type="entry name" value="KANL3/Tex30_Abhydrolase"/>
</dbReference>
<dbReference type="KEGG" id="nlc:EBAPG3_013040"/>
<dbReference type="PANTHER" id="PTHR42103:SF2">
    <property type="entry name" value="AB HYDROLASE-1 DOMAIN-CONTAINING PROTEIN"/>
    <property type="match status" value="1"/>
</dbReference>
<dbReference type="InterPro" id="IPR029058">
    <property type="entry name" value="AB_hydrolase_fold"/>
</dbReference>
<accession>A0A1W6SS27</accession>
<feature type="domain" description="KANL3/Tex30 alpha/beta hydrolase-like" evidence="1">
    <location>
        <begin position="52"/>
        <end position="217"/>
    </location>
</feature>
<reference evidence="2 3" key="1">
    <citation type="journal article" date="2015" name="Int. J. Syst. Evol. Microbiol.">
        <title>Nitrosospira lacus sp. nov., a psychrotolerant, ammonia-oxidizing bacterium from sandy lake sediment.</title>
        <authorList>
            <person name="Urakawa H."/>
            <person name="Garcia J.C."/>
            <person name="Nielsen J.L."/>
            <person name="Le V.Q."/>
            <person name="Kozlowski J.A."/>
            <person name="Stein L.Y."/>
            <person name="Lim C.K."/>
            <person name="Pommerening-Roser A."/>
            <person name="Martens-Habbena W."/>
            <person name="Stahl D.A."/>
            <person name="Klotz M.G."/>
        </authorList>
    </citation>
    <scope>NUCLEOTIDE SEQUENCE [LARGE SCALE GENOMIC DNA]</scope>
    <source>
        <strain evidence="2 3">APG3</strain>
    </source>
</reference>
<dbReference type="Proteomes" id="UP000012179">
    <property type="component" value="Chromosome"/>
</dbReference>
<organism evidence="2 3">
    <name type="scientific">Nitrosospira lacus</name>
    <dbReference type="NCBI Taxonomy" id="1288494"/>
    <lineage>
        <taxon>Bacteria</taxon>
        <taxon>Pseudomonadati</taxon>
        <taxon>Pseudomonadota</taxon>
        <taxon>Betaproteobacteria</taxon>
        <taxon>Nitrosomonadales</taxon>
        <taxon>Nitrosomonadaceae</taxon>
        <taxon>Nitrosospira</taxon>
    </lineage>
</organism>
<evidence type="ECO:0000313" key="3">
    <source>
        <dbReference type="Proteomes" id="UP000012179"/>
    </source>
</evidence>
<dbReference type="eggNOG" id="COG2945">
    <property type="taxonomic scope" value="Bacteria"/>
</dbReference>
<sequence>MQITGPLSLSNSRPKRFFVDGPAGKLETVLAEPDIDHPRGIAVIAHPHPLYGGTMNNKVVYTLFKALLELGFIAVKFNFRGVEQSEGNRYSGNGDGTGEIQDVLAVVETTRNQSTSPFNGSAPLVLAGFSFGGAIQGYAAQQLRPQKLIMVAPSVERLKVPPLARPGAQHDNESIRDILIIQGDQDDVVPLHTVLDWAAPQELPVVVIPGAEHFFHGRLHILKRVVQDSCRP</sequence>
<evidence type="ECO:0000259" key="1">
    <source>
        <dbReference type="Pfam" id="PF20408"/>
    </source>
</evidence>
<gene>
    <name evidence="2" type="ORF">EBAPG3_013040</name>
</gene>
<proteinExistence type="predicted"/>
<dbReference type="PANTHER" id="PTHR42103">
    <property type="entry name" value="ALPHA/BETA-HYDROLASES SUPERFAMILY PROTEIN"/>
    <property type="match status" value="1"/>
</dbReference>
<keyword evidence="3" id="KW-1185">Reference proteome</keyword>
<name>A0A1W6SS27_9PROT</name>
<dbReference type="EMBL" id="CP021106">
    <property type="protein sequence ID" value="ARO88618.1"/>
    <property type="molecule type" value="Genomic_DNA"/>
</dbReference>
<evidence type="ECO:0000313" key="2">
    <source>
        <dbReference type="EMBL" id="ARO88618.1"/>
    </source>
</evidence>